<comment type="caution">
    <text evidence="1">The sequence shown here is derived from an EMBL/GenBank/DDBJ whole genome shotgun (WGS) entry which is preliminary data.</text>
</comment>
<name>A0A4R1G104_9PAST</name>
<dbReference type="AlphaFoldDB" id="A0A4R1G104"/>
<dbReference type="RefSeq" id="WP_165865482.1">
    <property type="nucleotide sequence ID" value="NZ_SMFT01000001.1"/>
</dbReference>
<reference evidence="1 2" key="1">
    <citation type="submission" date="2019-03" db="EMBL/GenBank/DDBJ databases">
        <title>Genomic Encyclopedia of Type Strains, Phase IV (KMG-IV): sequencing the most valuable type-strain genomes for metagenomic binning, comparative biology and taxonomic classification.</title>
        <authorList>
            <person name="Goeker M."/>
        </authorList>
    </citation>
    <scope>NUCLEOTIDE SEQUENCE [LARGE SCALE GENOMIC DNA]</scope>
    <source>
        <strain evidence="1 2">DSM 15534</strain>
    </source>
</reference>
<sequence length="50" mass="5941">MPAKHIDEVTILTKVSLKDTEVLKILIRKGLKHISDEDYFEYINKKNRKK</sequence>
<gene>
    <name evidence="1" type="ORF">EV694_0370</name>
</gene>
<dbReference type="Proteomes" id="UP000294702">
    <property type="component" value="Unassembled WGS sequence"/>
</dbReference>
<keyword evidence="2" id="KW-1185">Reference proteome</keyword>
<accession>A0A4R1G104</accession>
<evidence type="ECO:0000313" key="1">
    <source>
        <dbReference type="EMBL" id="TCK01747.1"/>
    </source>
</evidence>
<proteinExistence type="predicted"/>
<protein>
    <submittedName>
        <fullName evidence="1">Uncharacterized protein</fullName>
    </submittedName>
</protein>
<dbReference type="EMBL" id="SMFT01000001">
    <property type="protein sequence ID" value="TCK01747.1"/>
    <property type="molecule type" value="Genomic_DNA"/>
</dbReference>
<evidence type="ECO:0000313" key="2">
    <source>
        <dbReference type="Proteomes" id="UP000294702"/>
    </source>
</evidence>
<organism evidence="1 2">
    <name type="scientific">Volucribacter psittacicida</name>
    <dbReference type="NCBI Taxonomy" id="203482"/>
    <lineage>
        <taxon>Bacteria</taxon>
        <taxon>Pseudomonadati</taxon>
        <taxon>Pseudomonadota</taxon>
        <taxon>Gammaproteobacteria</taxon>
        <taxon>Pasteurellales</taxon>
        <taxon>Pasteurellaceae</taxon>
        <taxon>Volucribacter</taxon>
    </lineage>
</organism>